<feature type="signal peptide" evidence="1">
    <location>
        <begin position="1"/>
        <end position="31"/>
    </location>
</feature>
<proteinExistence type="predicted"/>
<dbReference type="RefSeq" id="WP_264814973.1">
    <property type="nucleotide sequence ID" value="NZ_BAPV01000008.1"/>
</dbReference>
<organism evidence="2 3">
    <name type="scientific">Asaia krungthepensis NRIC 0535</name>
    <dbReference type="NCBI Taxonomy" id="1307925"/>
    <lineage>
        <taxon>Bacteria</taxon>
        <taxon>Pseudomonadati</taxon>
        <taxon>Pseudomonadota</taxon>
        <taxon>Alphaproteobacteria</taxon>
        <taxon>Acetobacterales</taxon>
        <taxon>Acetobacteraceae</taxon>
        <taxon>Asaia</taxon>
    </lineage>
</organism>
<evidence type="ECO:0000313" key="2">
    <source>
        <dbReference type="EMBL" id="GBQ86913.1"/>
    </source>
</evidence>
<feature type="chain" id="PRO_5045629026" evidence="1">
    <location>
        <begin position="32"/>
        <end position="303"/>
    </location>
</feature>
<gene>
    <name evidence="2" type="ORF">AA0535_1150</name>
</gene>
<sequence length="303" mass="31257">MKSPILSHMKIAAASLIGLIALGTLSGQARADAIPAACMSVSAASRTMGSASLAMTGYGATLSGNSAHLTVGQVSVQDRQGHLTLPNLRDANALISFGLLKLVHDGSPAGCRGVDGRPALKNLREALHKGAVAELVWHQVGLSERDSRYAADQITATLRAGQARGSIDIVFATNGLTSPGGSALPGSVRTTLTIPEQMLDDTKSPTGRITISSLEGIWAKGRLDGNGWVAPGHTAGSSSGELHLTITDLNDLLAVIRPVLPTGVSTALSVAQFMGHRDGNKVTWDLTLSSGILKVNSIPIPVN</sequence>
<dbReference type="Proteomes" id="UP001062776">
    <property type="component" value="Unassembled WGS sequence"/>
</dbReference>
<accession>A0ABQ0Q1J7</accession>
<keyword evidence="3" id="KW-1185">Reference proteome</keyword>
<protein>
    <submittedName>
        <fullName evidence="2">Uncharacterized protein</fullName>
    </submittedName>
</protein>
<keyword evidence="1" id="KW-0732">Signal</keyword>
<reference evidence="2" key="1">
    <citation type="submission" date="2013-04" db="EMBL/GenBank/DDBJ databases">
        <title>The genome sequencing project of 58 acetic acid bacteria.</title>
        <authorList>
            <person name="Okamoto-Kainuma A."/>
            <person name="Ishikawa M."/>
            <person name="Umino S."/>
            <person name="Koizumi Y."/>
            <person name="Shiwa Y."/>
            <person name="Yoshikawa H."/>
            <person name="Matsutani M."/>
            <person name="Matsushita K."/>
        </authorList>
    </citation>
    <scope>NUCLEOTIDE SEQUENCE</scope>
    <source>
        <strain evidence="2">NRIC 0535</strain>
    </source>
</reference>
<evidence type="ECO:0000313" key="3">
    <source>
        <dbReference type="Proteomes" id="UP001062776"/>
    </source>
</evidence>
<name>A0ABQ0Q1J7_9PROT</name>
<comment type="caution">
    <text evidence="2">The sequence shown here is derived from an EMBL/GenBank/DDBJ whole genome shotgun (WGS) entry which is preliminary data.</text>
</comment>
<dbReference type="EMBL" id="BAPV01000008">
    <property type="protein sequence ID" value="GBQ86913.1"/>
    <property type="molecule type" value="Genomic_DNA"/>
</dbReference>
<evidence type="ECO:0000256" key="1">
    <source>
        <dbReference type="SAM" id="SignalP"/>
    </source>
</evidence>